<dbReference type="NCBIfam" id="TIGR01845">
    <property type="entry name" value="outer_NodT"/>
    <property type="match status" value="1"/>
</dbReference>
<dbReference type="Gene3D" id="1.20.1600.10">
    <property type="entry name" value="Outer membrane efflux proteins (OEP)"/>
    <property type="match status" value="1"/>
</dbReference>
<feature type="chain" id="PRO_5045010192" evidence="10">
    <location>
        <begin position="22"/>
        <end position="496"/>
    </location>
</feature>
<evidence type="ECO:0000256" key="5">
    <source>
        <dbReference type="ARBA" id="ARBA00022729"/>
    </source>
</evidence>
<keyword evidence="3 10" id="KW-1134">Transmembrane beta strand</keyword>
<keyword evidence="4 10" id="KW-0812">Transmembrane</keyword>
<organism evidence="12 13">
    <name type="scientific">Rhodanobacter ginsenosidimutans</name>
    <dbReference type="NCBI Taxonomy" id="490571"/>
    <lineage>
        <taxon>Bacteria</taxon>
        <taxon>Pseudomonadati</taxon>
        <taxon>Pseudomonadota</taxon>
        <taxon>Gammaproteobacteria</taxon>
        <taxon>Lysobacterales</taxon>
        <taxon>Rhodanobacteraceae</taxon>
        <taxon>Rhodanobacter</taxon>
    </lineage>
</organism>
<evidence type="ECO:0000256" key="7">
    <source>
        <dbReference type="ARBA" id="ARBA00023139"/>
    </source>
</evidence>
<evidence type="ECO:0000256" key="6">
    <source>
        <dbReference type="ARBA" id="ARBA00023136"/>
    </source>
</evidence>
<evidence type="ECO:0000256" key="11">
    <source>
        <dbReference type="SAM" id="MobiDB-lite"/>
    </source>
</evidence>
<evidence type="ECO:0000256" key="2">
    <source>
        <dbReference type="ARBA" id="ARBA00007613"/>
    </source>
</evidence>
<dbReference type="SUPFAM" id="SSF56954">
    <property type="entry name" value="Outer membrane efflux proteins (OEP)"/>
    <property type="match status" value="1"/>
</dbReference>
<evidence type="ECO:0000256" key="10">
    <source>
        <dbReference type="RuleBase" id="RU362097"/>
    </source>
</evidence>
<evidence type="ECO:0000256" key="1">
    <source>
        <dbReference type="ARBA" id="ARBA00004370"/>
    </source>
</evidence>
<evidence type="ECO:0000313" key="13">
    <source>
        <dbReference type="Proteomes" id="UP001596018"/>
    </source>
</evidence>
<comment type="caution">
    <text evidence="12">The sequence shown here is derived from an EMBL/GenBank/DDBJ whole genome shotgun (WGS) entry which is preliminary data.</text>
</comment>
<keyword evidence="13" id="KW-1185">Reference proteome</keyword>
<protein>
    <submittedName>
        <fullName evidence="12">Efflux transporter outer membrane subunit</fullName>
    </submittedName>
</protein>
<dbReference type="Proteomes" id="UP001596018">
    <property type="component" value="Unassembled WGS sequence"/>
</dbReference>
<gene>
    <name evidence="12" type="ORF">ACFPK0_09915</name>
</gene>
<evidence type="ECO:0000256" key="9">
    <source>
        <dbReference type="ARBA" id="ARBA00037313"/>
    </source>
</evidence>
<dbReference type="RefSeq" id="WP_377340441.1">
    <property type="nucleotide sequence ID" value="NZ_JALBWS010000013.1"/>
</dbReference>
<keyword evidence="7 10" id="KW-0564">Palmitate</keyword>
<dbReference type="PROSITE" id="PS51257">
    <property type="entry name" value="PROKAR_LIPOPROTEIN"/>
    <property type="match status" value="1"/>
</dbReference>
<dbReference type="InterPro" id="IPR003423">
    <property type="entry name" value="OMP_efflux"/>
</dbReference>
<dbReference type="InterPro" id="IPR010131">
    <property type="entry name" value="MdtP/NodT-like"/>
</dbReference>
<comment type="function">
    <text evidence="9">Could be involved in resistance to puromycin, acriflavine and tetraphenylarsonium chloride.</text>
</comment>
<keyword evidence="8 10" id="KW-0449">Lipoprotein</keyword>
<feature type="signal peptide" evidence="10">
    <location>
        <begin position="1"/>
        <end position="21"/>
    </location>
</feature>
<accession>A0ABW0JVY6</accession>
<comment type="similarity">
    <text evidence="2 10">Belongs to the outer membrane factor (OMF) (TC 1.B.17) family.</text>
</comment>
<feature type="compositionally biased region" description="Low complexity" evidence="11">
    <location>
        <begin position="474"/>
        <end position="483"/>
    </location>
</feature>
<dbReference type="Pfam" id="PF02321">
    <property type="entry name" value="OEP"/>
    <property type="match status" value="2"/>
</dbReference>
<dbReference type="Gene3D" id="2.20.200.10">
    <property type="entry name" value="Outer membrane efflux proteins (OEP)"/>
    <property type="match status" value="1"/>
</dbReference>
<dbReference type="PANTHER" id="PTHR30203">
    <property type="entry name" value="OUTER MEMBRANE CATION EFFLUX PROTEIN"/>
    <property type="match status" value="1"/>
</dbReference>
<sequence>MKHALLRGRPLLTATIVLALAACARAPAILDHPVLRDDVPLAGLNAPARAGWPAAQWWRHYDDPQLDGLMDRALRQSPDIALAQSRVQSAQASVRLAAAQMGLSINGNAQVSRQRMSEHGLIPAEFLGFTWYNQADIGLQLQYDFDWWGKKRATVEAALDQAHAAEAQRSAAALAIQYAVADTYFGWQADQARLQLIDRLLSTQQQLAQIAQLRVKQGVDLPDEAQRAQAQVAAIRGMRIAIDGSAQIRKVALAALLGIAPEQLPELHPRPLPSVVRGIPADARLDLIARRPDIAASRWQVEAALKKTDAARAAFFPDIGITAMAGLSSIDMGKLLTAGSRTFALTPALHLPIFNGGSLKANYGLSKAQLDSAVAQYNSTVLTAAREVATQALGAEQIAARRQAQQSEVDANRQLLANAEARRRQGVRDARESLAATAQLLQQRDAAVQLQAQALSNDLALIKALGGGYRRAGTPAAAAHTAPISPITGAADHERH</sequence>
<dbReference type="EMBL" id="JBHSMM010000002">
    <property type="protein sequence ID" value="MFC5440328.1"/>
    <property type="molecule type" value="Genomic_DNA"/>
</dbReference>
<reference evidence="13" key="1">
    <citation type="journal article" date="2019" name="Int. J. Syst. Evol. Microbiol.">
        <title>The Global Catalogue of Microorganisms (GCM) 10K type strain sequencing project: providing services to taxonomists for standard genome sequencing and annotation.</title>
        <authorList>
            <consortium name="The Broad Institute Genomics Platform"/>
            <consortium name="The Broad Institute Genome Sequencing Center for Infectious Disease"/>
            <person name="Wu L."/>
            <person name="Ma J."/>
        </authorList>
    </citation>
    <scope>NUCLEOTIDE SEQUENCE [LARGE SCALE GENOMIC DNA]</scope>
    <source>
        <strain evidence="13">KACC 12822</strain>
    </source>
</reference>
<evidence type="ECO:0000256" key="4">
    <source>
        <dbReference type="ARBA" id="ARBA00022692"/>
    </source>
</evidence>
<keyword evidence="5 10" id="KW-0732">Signal</keyword>
<proteinExistence type="inferred from homology"/>
<name>A0ABW0JVY6_9GAMM</name>
<feature type="region of interest" description="Disordered" evidence="11">
    <location>
        <begin position="474"/>
        <end position="496"/>
    </location>
</feature>
<comment type="subcellular location">
    <subcellularLocation>
        <location evidence="10">Cell outer membrane</location>
        <topology evidence="10">Lipid-anchor</topology>
    </subcellularLocation>
    <subcellularLocation>
        <location evidence="1">Membrane</location>
    </subcellularLocation>
</comment>
<dbReference type="PANTHER" id="PTHR30203:SF20">
    <property type="entry name" value="MULTIDRUG RESISTANCE OUTER MEMBRANE PROTEIN MDTP-RELATED"/>
    <property type="match status" value="1"/>
</dbReference>
<evidence type="ECO:0000256" key="8">
    <source>
        <dbReference type="ARBA" id="ARBA00023288"/>
    </source>
</evidence>
<evidence type="ECO:0000313" key="12">
    <source>
        <dbReference type="EMBL" id="MFC5440328.1"/>
    </source>
</evidence>
<evidence type="ECO:0000256" key="3">
    <source>
        <dbReference type="ARBA" id="ARBA00022452"/>
    </source>
</evidence>
<keyword evidence="6 10" id="KW-0472">Membrane</keyword>